<dbReference type="PROSITE" id="PS51834">
    <property type="entry name" value="DENN_FLCN_SMCR8"/>
    <property type="match status" value="1"/>
</dbReference>
<accession>A0A9W6SZE5</accession>
<dbReference type="InterPro" id="IPR037521">
    <property type="entry name" value="FLCN/SMCR8_DENN"/>
</dbReference>
<proteinExistence type="predicted"/>
<dbReference type="PANTHER" id="PTHR31441:SF2">
    <property type="entry name" value="FOLLICULIN"/>
    <property type="match status" value="1"/>
</dbReference>
<evidence type="ECO:0000313" key="3">
    <source>
        <dbReference type="Proteomes" id="UP001165120"/>
    </source>
</evidence>
<evidence type="ECO:0000313" key="2">
    <source>
        <dbReference type="EMBL" id="GME69568.1"/>
    </source>
</evidence>
<organism evidence="2 3">
    <name type="scientific">Candida boidinii</name>
    <name type="common">Yeast</name>
    <dbReference type="NCBI Taxonomy" id="5477"/>
    <lineage>
        <taxon>Eukaryota</taxon>
        <taxon>Fungi</taxon>
        <taxon>Dikarya</taxon>
        <taxon>Ascomycota</taxon>
        <taxon>Saccharomycotina</taxon>
        <taxon>Pichiomycetes</taxon>
        <taxon>Pichiales</taxon>
        <taxon>Pichiaceae</taxon>
        <taxon>Ogataea</taxon>
        <taxon>Ogataea/Candida clade</taxon>
    </lineage>
</organism>
<feature type="domain" description="UDENN FLCN/SMCR8-type" evidence="1">
    <location>
        <begin position="84"/>
        <end position="275"/>
    </location>
</feature>
<dbReference type="EMBL" id="BSXN01000711">
    <property type="protein sequence ID" value="GME69568.1"/>
    <property type="molecule type" value="Genomic_DNA"/>
</dbReference>
<dbReference type="InterPro" id="IPR037520">
    <property type="entry name" value="Folliculin/SMCR8_longin"/>
</dbReference>
<dbReference type="GO" id="GO:0005829">
    <property type="term" value="C:cytosol"/>
    <property type="evidence" value="ECO:0007669"/>
    <property type="project" value="TreeGrafter"/>
</dbReference>
<protein>
    <submittedName>
        <fullName evidence="2">Unnamed protein product</fullName>
    </submittedName>
</protein>
<dbReference type="Proteomes" id="UP001165120">
    <property type="component" value="Unassembled WGS sequence"/>
</dbReference>
<dbReference type="GO" id="GO:0005096">
    <property type="term" value="F:GTPase activator activity"/>
    <property type="evidence" value="ECO:0007669"/>
    <property type="project" value="InterPro"/>
</dbReference>
<dbReference type="AlphaFoldDB" id="A0A9W6SZE5"/>
<dbReference type="Pfam" id="PF11704">
    <property type="entry name" value="Folliculin"/>
    <property type="match status" value="1"/>
</dbReference>
<dbReference type="InterPro" id="IPR021713">
    <property type="entry name" value="Folliculin"/>
</dbReference>
<comment type="caution">
    <text evidence="2">The sequence shown here is derived from an EMBL/GenBank/DDBJ whole genome shotgun (WGS) entry which is preliminary data.</text>
</comment>
<name>A0A9W6SZE5_CANBO</name>
<reference evidence="2" key="1">
    <citation type="submission" date="2023-04" db="EMBL/GenBank/DDBJ databases">
        <title>Candida boidinii NBRC 10035.</title>
        <authorList>
            <person name="Ichikawa N."/>
            <person name="Sato H."/>
            <person name="Tonouchi N."/>
        </authorList>
    </citation>
    <scope>NUCLEOTIDE SEQUENCE</scope>
    <source>
        <strain evidence="2">NBRC 10035</strain>
    </source>
</reference>
<gene>
    <name evidence="2" type="ORF">Cboi02_000240600</name>
</gene>
<dbReference type="GO" id="GO:1904263">
    <property type="term" value="P:positive regulation of TORC1 signaling"/>
    <property type="evidence" value="ECO:0007669"/>
    <property type="project" value="TreeGrafter"/>
</dbReference>
<dbReference type="PANTHER" id="PTHR31441">
    <property type="entry name" value="FOLLICULIN FAMILY MEMBER"/>
    <property type="match status" value="1"/>
</dbReference>
<evidence type="ECO:0000259" key="1">
    <source>
        <dbReference type="PROSITE" id="PS51834"/>
    </source>
</evidence>
<keyword evidence="3" id="KW-1185">Reference proteome</keyword>
<sequence length="275" mass="31398">MKNQFIVSLAHFCEMHGPSVVMCTQCVGKDEVDSLRLDEFQPPSNLCESCRLKIPKQEGSVDKRADENVNDNDSDNLQRLFEKQRIGNDEPSLVRSIFKDKTYISSQIPNSQVKDNALRQIVTRCLSLEISYDSSKPVMFGDATVGYSIVMTFKLKDLLARGSERKYAFIVTSEKETELMNHWNKIVSDLSAMVEYIVTKLNEIEKQQEDGKETDDQNTTTGDDQLSFIANTNERFYRRAGGDTQPKSICSLLKDSNFFVKLHMWACTLLYDINN</sequence>